<dbReference type="GO" id="GO:0006508">
    <property type="term" value="P:proteolysis"/>
    <property type="evidence" value="ECO:0007669"/>
    <property type="project" value="UniProtKB-KW"/>
</dbReference>
<dbReference type="PROSITE" id="PS00135">
    <property type="entry name" value="TRYPSIN_SER"/>
    <property type="match status" value="1"/>
</dbReference>
<dbReference type="Proteomes" id="UP000317257">
    <property type="component" value="Unassembled WGS sequence"/>
</dbReference>
<dbReference type="PROSITE" id="PS00134">
    <property type="entry name" value="TRYPSIN_HIS"/>
    <property type="match status" value="1"/>
</dbReference>
<dbReference type="FunFam" id="2.40.10.10:FF:000036">
    <property type="entry name" value="Trypsin beta"/>
    <property type="match status" value="1"/>
</dbReference>
<evidence type="ECO:0000259" key="9">
    <source>
        <dbReference type="PROSITE" id="PS50240"/>
    </source>
</evidence>
<feature type="domain" description="Peptidase S1" evidence="9">
    <location>
        <begin position="32"/>
        <end position="295"/>
    </location>
</feature>
<dbReference type="GO" id="GO:0004252">
    <property type="term" value="F:serine-type endopeptidase activity"/>
    <property type="evidence" value="ECO:0007669"/>
    <property type="project" value="InterPro"/>
</dbReference>
<dbReference type="PRINTS" id="PR00722">
    <property type="entry name" value="CHYMOTRYPSIN"/>
</dbReference>
<evidence type="ECO:0000256" key="2">
    <source>
        <dbReference type="ARBA" id="ARBA00022670"/>
    </source>
</evidence>
<dbReference type="Gene3D" id="2.40.10.10">
    <property type="entry name" value="Trypsin-like serine proteases"/>
    <property type="match status" value="1"/>
</dbReference>
<evidence type="ECO:0000256" key="4">
    <source>
        <dbReference type="ARBA" id="ARBA00022825"/>
    </source>
</evidence>
<accession>A0A5C6G6Y5</accession>
<evidence type="ECO:0000256" key="3">
    <source>
        <dbReference type="ARBA" id="ARBA00022801"/>
    </source>
</evidence>
<dbReference type="Pfam" id="PF00089">
    <property type="entry name" value="Trypsin"/>
    <property type="match status" value="2"/>
</dbReference>
<dbReference type="InterPro" id="IPR033116">
    <property type="entry name" value="TRYPSIN_SER"/>
</dbReference>
<organism evidence="10 11">
    <name type="scientific">Metarhizium rileyi (strain RCEF 4871)</name>
    <name type="common">Nomuraea rileyi</name>
    <dbReference type="NCBI Taxonomy" id="1649241"/>
    <lineage>
        <taxon>Eukaryota</taxon>
        <taxon>Fungi</taxon>
        <taxon>Dikarya</taxon>
        <taxon>Ascomycota</taxon>
        <taxon>Pezizomycotina</taxon>
        <taxon>Sordariomycetes</taxon>
        <taxon>Hypocreomycetidae</taxon>
        <taxon>Hypocreales</taxon>
        <taxon>Clavicipitaceae</taxon>
        <taxon>Metarhizium</taxon>
    </lineage>
</organism>
<dbReference type="InterPro" id="IPR018114">
    <property type="entry name" value="TRYPSIN_HIS"/>
</dbReference>
<feature type="signal peptide" evidence="8">
    <location>
        <begin position="1"/>
        <end position="21"/>
    </location>
</feature>
<protein>
    <recommendedName>
        <fullName evidence="9">Peptidase S1 domain-containing protein</fullName>
    </recommendedName>
</protein>
<keyword evidence="5" id="KW-1015">Disulfide bond</keyword>
<dbReference type="InterPro" id="IPR001254">
    <property type="entry name" value="Trypsin_dom"/>
</dbReference>
<feature type="chain" id="PRO_5022865490" description="Peptidase S1 domain-containing protein" evidence="8">
    <location>
        <begin position="22"/>
        <end position="390"/>
    </location>
</feature>
<feature type="compositionally biased region" description="Acidic residues" evidence="7">
    <location>
        <begin position="317"/>
        <end position="344"/>
    </location>
</feature>
<dbReference type="InterPro" id="IPR050430">
    <property type="entry name" value="Peptidase_S1"/>
</dbReference>
<gene>
    <name evidence="10" type="ORF">ED733_004125</name>
</gene>
<evidence type="ECO:0000256" key="5">
    <source>
        <dbReference type="ARBA" id="ARBA00023157"/>
    </source>
</evidence>
<reference evidence="11" key="1">
    <citation type="submission" date="2018-12" db="EMBL/GenBank/DDBJ databases">
        <title>The complete genome of Metarhizium rileyi, a key fungal pathogen of Lepidoptera.</title>
        <authorList>
            <person name="Binneck E."/>
            <person name="Lastra C.C.L."/>
            <person name="Sosa-Gomez D.R."/>
        </authorList>
    </citation>
    <scope>NUCLEOTIDE SEQUENCE [LARGE SCALE GENOMIC DNA]</scope>
    <source>
        <strain evidence="11">Cep018-CH2</strain>
    </source>
</reference>
<dbReference type="InterPro" id="IPR001314">
    <property type="entry name" value="Peptidase_S1A"/>
</dbReference>
<keyword evidence="3 6" id="KW-0378">Hydrolase</keyword>
<evidence type="ECO:0000256" key="7">
    <source>
        <dbReference type="SAM" id="MobiDB-lite"/>
    </source>
</evidence>
<dbReference type="InterPro" id="IPR043504">
    <property type="entry name" value="Peptidase_S1_PA_chymotrypsin"/>
</dbReference>
<proteinExistence type="inferred from homology"/>
<evidence type="ECO:0000313" key="10">
    <source>
        <dbReference type="EMBL" id="TWU72308.1"/>
    </source>
</evidence>
<dbReference type="SUPFAM" id="SSF50494">
    <property type="entry name" value="Trypsin-like serine proteases"/>
    <property type="match status" value="1"/>
</dbReference>
<evidence type="ECO:0000256" key="6">
    <source>
        <dbReference type="RuleBase" id="RU363034"/>
    </source>
</evidence>
<evidence type="ECO:0000256" key="1">
    <source>
        <dbReference type="ARBA" id="ARBA00007664"/>
    </source>
</evidence>
<evidence type="ECO:0000256" key="8">
    <source>
        <dbReference type="SAM" id="SignalP"/>
    </source>
</evidence>
<keyword evidence="8" id="KW-0732">Signal</keyword>
<evidence type="ECO:0000313" key="11">
    <source>
        <dbReference type="Proteomes" id="UP000317257"/>
    </source>
</evidence>
<dbReference type="SMART" id="SM00020">
    <property type="entry name" value="Tryp_SPc"/>
    <property type="match status" value="1"/>
</dbReference>
<dbReference type="PANTHER" id="PTHR24276">
    <property type="entry name" value="POLYSERASE-RELATED"/>
    <property type="match status" value="1"/>
</dbReference>
<comment type="caution">
    <text evidence="10">The sequence shown here is derived from an EMBL/GenBank/DDBJ whole genome shotgun (WGS) entry which is preliminary data.</text>
</comment>
<dbReference type="InterPro" id="IPR009003">
    <property type="entry name" value="Peptidase_S1_PA"/>
</dbReference>
<dbReference type="PANTHER" id="PTHR24276:SF98">
    <property type="entry name" value="FI18310P1-RELATED"/>
    <property type="match status" value="1"/>
</dbReference>
<name>A0A5C6G6Y5_METRR</name>
<feature type="region of interest" description="Disordered" evidence="7">
    <location>
        <begin position="294"/>
        <end position="349"/>
    </location>
</feature>
<keyword evidence="2 6" id="KW-0645">Protease</keyword>
<dbReference type="PROSITE" id="PS50240">
    <property type="entry name" value="TRYPSIN_DOM"/>
    <property type="match status" value="1"/>
</dbReference>
<sequence>MLLQAAVAAAMSILAAQISTAMPLTQGPTAKIVNGDVAPRGEHPYIVALLSAEGQASFCGGTLIDESTVLTAGHCCANRKHIVVRAGSVDRKAGGQVRTVQNITLHPEFTMTPFLDHDLCTLKLSEGIKQSSRIEYAKLPKKVTELKSGTPVTVAGWGAVNDTKPPVKRSPAQSPGRISHGQLLPRQTSAQSPSPTADTSPDELHEAQLEIVSNTECARMINQTMKQNAKRITEYAICAGGGAEDACYGDSGGPLVQGDTLVGVVSYGYGCAIAGVPGVYARVDNQLNFIQASSGSNSSDGIGDSGGDTQISAANIDSDDDHDPDDGDDTPENVDPQEPDVEEESSNHNGLKEHFLVVCFSLLFSNKPKTSVGSPRAIGETHVEVADHES</sequence>
<dbReference type="EMBL" id="SBHS01000030">
    <property type="protein sequence ID" value="TWU72308.1"/>
    <property type="molecule type" value="Genomic_DNA"/>
</dbReference>
<comment type="similarity">
    <text evidence="1">Belongs to the peptidase S1 family.</text>
</comment>
<feature type="compositionally biased region" description="Polar residues" evidence="7">
    <location>
        <begin position="185"/>
        <end position="199"/>
    </location>
</feature>
<dbReference type="CDD" id="cd00190">
    <property type="entry name" value="Tryp_SPc"/>
    <property type="match status" value="1"/>
</dbReference>
<feature type="region of interest" description="Disordered" evidence="7">
    <location>
        <begin position="157"/>
        <end position="203"/>
    </location>
</feature>
<keyword evidence="4 6" id="KW-0720">Serine protease</keyword>
<dbReference type="AlphaFoldDB" id="A0A5C6G6Y5"/>